<name>A0ABQ5CCC7_9ASTR</name>
<gene>
    <name evidence="1" type="ORF">Tco_0893685</name>
</gene>
<accession>A0ABQ5CCC7</accession>
<reference evidence="1" key="1">
    <citation type="journal article" date="2022" name="Int. J. Mol. Sci.">
        <title>Draft Genome of Tanacetum Coccineum: Genomic Comparison of Closely Related Tanacetum-Family Plants.</title>
        <authorList>
            <person name="Yamashiro T."/>
            <person name="Shiraishi A."/>
            <person name="Nakayama K."/>
            <person name="Satake H."/>
        </authorList>
    </citation>
    <scope>NUCLEOTIDE SEQUENCE</scope>
</reference>
<dbReference type="EMBL" id="BQNB010014080">
    <property type="protein sequence ID" value="GJT23748.1"/>
    <property type="molecule type" value="Genomic_DNA"/>
</dbReference>
<organism evidence="1 2">
    <name type="scientific">Tanacetum coccineum</name>
    <dbReference type="NCBI Taxonomy" id="301880"/>
    <lineage>
        <taxon>Eukaryota</taxon>
        <taxon>Viridiplantae</taxon>
        <taxon>Streptophyta</taxon>
        <taxon>Embryophyta</taxon>
        <taxon>Tracheophyta</taxon>
        <taxon>Spermatophyta</taxon>
        <taxon>Magnoliopsida</taxon>
        <taxon>eudicotyledons</taxon>
        <taxon>Gunneridae</taxon>
        <taxon>Pentapetalae</taxon>
        <taxon>asterids</taxon>
        <taxon>campanulids</taxon>
        <taxon>Asterales</taxon>
        <taxon>Asteraceae</taxon>
        <taxon>Asteroideae</taxon>
        <taxon>Anthemideae</taxon>
        <taxon>Anthemidinae</taxon>
        <taxon>Tanacetum</taxon>
    </lineage>
</organism>
<evidence type="ECO:0000313" key="1">
    <source>
        <dbReference type="EMBL" id="GJT23748.1"/>
    </source>
</evidence>
<dbReference type="Proteomes" id="UP001151760">
    <property type="component" value="Unassembled WGS sequence"/>
</dbReference>
<protein>
    <submittedName>
        <fullName evidence="1">Uncharacterized protein</fullName>
    </submittedName>
</protein>
<comment type="caution">
    <text evidence="1">The sequence shown here is derived from an EMBL/GenBank/DDBJ whole genome shotgun (WGS) entry which is preliminary data.</text>
</comment>
<evidence type="ECO:0000313" key="2">
    <source>
        <dbReference type="Proteomes" id="UP001151760"/>
    </source>
</evidence>
<sequence>MLWHQNSGAKPLPLNSGAMAFLVPNSILLTWHHFWSLAPRVWHHDSQCSKSDLSVEYRWSVGFKWGRCFSGSKMLRHSSCMNFLAESPALLLAGLICYHKINVFAWKEDVLALVLQLQIGYRYRLEAWYADWWNLSGRSLGSLLMFGLIGSIPIRLSIKLQDLHGRMFFI</sequence>
<proteinExistence type="predicted"/>
<keyword evidence="2" id="KW-1185">Reference proteome</keyword>
<reference evidence="1" key="2">
    <citation type="submission" date="2022-01" db="EMBL/GenBank/DDBJ databases">
        <authorList>
            <person name="Yamashiro T."/>
            <person name="Shiraishi A."/>
            <person name="Satake H."/>
            <person name="Nakayama K."/>
        </authorList>
    </citation>
    <scope>NUCLEOTIDE SEQUENCE</scope>
</reference>